<dbReference type="EMBL" id="DS268421">
    <property type="protein sequence ID" value="EFO88774.1"/>
    <property type="molecule type" value="Genomic_DNA"/>
</dbReference>
<dbReference type="FunCoup" id="E3M1K8">
    <property type="interactions" value="4"/>
</dbReference>
<dbReference type="PANTHER" id="PTHR23124">
    <property type="entry name" value="C-TYPE LECTIN DOMAIN-CONTAINING PROTEIN-RELATED-RELATED"/>
    <property type="match status" value="1"/>
</dbReference>
<dbReference type="HOGENOM" id="CLU_058687_1_1_1"/>
<feature type="chain" id="PRO_5003176158" description="C-type lectin domain-containing protein" evidence="1">
    <location>
        <begin position="18"/>
        <end position="189"/>
    </location>
</feature>
<feature type="domain" description="C-type lectin" evidence="2">
    <location>
        <begin position="66"/>
        <end position="175"/>
    </location>
</feature>
<keyword evidence="1" id="KW-0732">Signal</keyword>
<sequence>MKSSVLVFLLCISSALAYVEVAMNCTDGWDWFKRSRGGWCMKVVLREKFSIYGLIQVFSEKINQGEAEAKCNEEGAVLAGVQNGDEVKWMAESLVKLVGKGNIWIGAKRSIPCRSVSGFTALCTDLTSFYWTDASTTGFLGFKKWLVGEPTNWGLYQHCIVLSSTARLMDDVACNIKATGYVCGKVASF</sequence>
<dbReference type="InterPro" id="IPR016187">
    <property type="entry name" value="CTDL_fold"/>
</dbReference>
<dbReference type="OMA" id="NIWIGAK"/>
<accession>E3M1K8</accession>
<reference evidence="3" key="1">
    <citation type="submission" date="2007-07" db="EMBL/GenBank/DDBJ databases">
        <title>PCAP assembly of the Caenorhabditis remanei genome.</title>
        <authorList>
            <consortium name="The Caenorhabditis remanei Sequencing Consortium"/>
            <person name="Wilson R.K."/>
        </authorList>
    </citation>
    <scope>NUCLEOTIDE SEQUENCE [LARGE SCALE GENOMIC DNA]</scope>
    <source>
        <strain evidence="3">PB4641</strain>
    </source>
</reference>
<dbReference type="InterPro" id="IPR001304">
    <property type="entry name" value="C-type_lectin-like"/>
</dbReference>
<gene>
    <name evidence="3" type="ORF">CRE_06568</name>
</gene>
<evidence type="ECO:0000313" key="3">
    <source>
        <dbReference type="EMBL" id="EFO88774.1"/>
    </source>
</evidence>
<feature type="signal peptide" evidence="1">
    <location>
        <begin position="1"/>
        <end position="17"/>
    </location>
</feature>
<name>E3M1K8_CAERE</name>
<dbReference type="Gene3D" id="3.10.100.10">
    <property type="entry name" value="Mannose-Binding Protein A, subunit A"/>
    <property type="match status" value="1"/>
</dbReference>
<dbReference type="PANTHER" id="PTHR23124:SF74">
    <property type="entry name" value="C-TYPE LECTIN DOMAIN-CONTAINING PROTEIN"/>
    <property type="match status" value="1"/>
</dbReference>
<organism evidence="4">
    <name type="scientific">Caenorhabditis remanei</name>
    <name type="common">Caenorhabditis vulgaris</name>
    <dbReference type="NCBI Taxonomy" id="31234"/>
    <lineage>
        <taxon>Eukaryota</taxon>
        <taxon>Metazoa</taxon>
        <taxon>Ecdysozoa</taxon>
        <taxon>Nematoda</taxon>
        <taxon>Chromadorea</taxon>
        <taxon>Rhabditida</taxon>
        <taxon>Rhabditina</taxon>
        <taxon>Rhabditomorpha</taxon>
        <taxon>Rhabditoidea</taxon>
        <taxon>Rhabditidae</taxon>
        <taxon>Peloderinae</taxon>
        <taxon>Caenorhabditis</taxon>
    </lineage>
</organism>
<proteinExistence type="predicted"/>
<dbReference type="SMART" id="SM00034">
    <property type="entry name" value="CLECT"/>
    <property type="match status" value="1"/>
</dbReference>
<dbReference type="InterPro" id="IPR016186">
    <property type="entry name" value="C-type_lectin-like/link_sf"/>
</dbReference>
<dbReference type="SUPFAM" id="SSF56436">
    <property type="entry name" value="C-type lectin-like"/>
    <property type="match status" value="1"/>
</dbReference>
<dbReference type="Pfam" id="PF00059">
    <property type="entry name" value="Lectin_C"/>
    <property type="match status" value="1"/>
</dbReference>
<dbReference type="STRING" id="31234.E3M1K8"/>
<dbReference type="CDD" id="cd00037">
    <property type="entry name" value="CLECT"/>
    <property type="match status" value="1"/>
</dbReference>
<dbReference type="PROSITE" id="PS50041">
    <property type="entry name" value="C_TYPE_LECTIN_2"/>
    <property type="match status" value="1"/>
</dbReference>
<keyword evidence="4" id="KW-1185">Reference proteome</keyword>
<evidence type="ECO:0000256" key="1">
    <source>
        <dbReference type="SAM" id="SignalP"/>
    </source>
</evidence>
<evidence type="ECO:0000313" key="4">
    <source>
        <dbReference type="Proteomes" id="UP000008281"/>
    </source>
</evidence>
<dbReference type="OrthoDB" id="5807131at2759"/>
<evidence type="ECO:0000259" key="2">
    <source>
        <dbReference type="PROSITE" id="PS50041"/>
    </source>
</evidence>
<dbReference type="AlphaFoldDB" id="E3M1K8"/>
<dbReference type="eggNOG" id="KOG4297">
    <property type="taxonomic scope" value="Eukaryota"/>
</dbReference>
<dbReference type="Proteomes" id="UP000008281">
    <property type="component" value="Unassembled WGS sequence"/>
</dbReference>
<dbReference type="InParanoid" id="E3M1K8"/>
<protein>
    <recommendedName>
        <fullName evidence="2">C-type lectin domain-containing protein</fullName>
    </recommendedName>
</protein>